<dbReference type="EC" id="2.1.1.-" evidence="4"/>
<gene>
    <name evidence="5" type="ORF">FRZ44_18490</name>
</gene>
<dbReference type="PIRSF" id="PIRSF037567">
    <property type="entry name" value="MTTB_MeTrfase"/>
    <property type="match status" value="1"/>
</dbReference>
<dbReference type="AlphaFoldDB" id="A0A5J6MGD2"/>
<dbReference type="Gene3D" id="3.20.20.480">
    <property type="entry name" value="Trimethylamine methyltransferase-like"/>
    <property type="match status" value="1"/>
</dbReference>
<dbReference type="GO" id="GO:0008168">
    <property type="term" value="F:methyltransferase activity"/>
    <property type="evidence" value="ECO:0007669"/>
    <property type="project" value="UniProtKB-KW"/>
</dbReference>
<reference evidence="5 6" key="1">
    <citation type="submission" date="2019-08" db="EMBL/GenBank/DDBJ databases">
        <title>Hyperibacter terrae gen. nov., sp. nov. and Hyperibacter viscosus sp. nov., two new members in the family Rhodospirillaceae isolated from the rhizosphere of Hypericum perforatum.</title>
        <authorList>
            <person name="Noviana Z."/>
        </authorList>
    </citation>
    <scope>NUCLEOTIDE SEQUENCE [LARGE SCALE GENOMIC DNA]</scope>
    <source>
        <strain evidence="5 6">R5913</strain>
    </source>
</reference>
<evidence type="ECO:0000256" key="3">
    <source>
        <dbReference type="ARBA" id="ARBA00022679"/>
    </source>
</evidence>
<keyword evidence="3 4" id="KW-0808">Transferase</keyword>
<keyword evidence="6" id="KW-1185">Reference proteome</keyword>
<proteinExistence type="inferred from homology"/>
<dbReference type="EMBL" id="CP042906">
    <property type="protein sequence ID" value="QEX16554.1"/>
    <property type="molecule type" value="Genomic_DNA"/>
</dbReference>
<evidence type="ECO:0000256" key="4">
    <source>
        <dbReference type="PIRNR" id="PIRNR037567"/>
    </source>
</evidence>
<organism evidence="5 6">
    <name type="scientific">Hypericibacter terrae</name>
    <dbReference type="NCBI Taxonomy" id="2602015"/>
    <lineage>
        <taxon>Bacteria</taxon>
        <taxon>Pseudomonadati</taxon>
        <taxon>Pseudomonadota</taxon>
        <taxon>Alphaproteobacteria</taxon>
        <taxon>Rhodospirillales</taxon>
        <taxon>Dongiaceae</taxon>
        <taxon>Hypericibacter</taxon>
    </lineage>
</organism>
<dbReference type="KEGG" id="htq:FRZ44_18490"/>
<name>A0A5J6MGD2_9PROT</name>
<dbReference type="GO" id="GO:0032259">
    <property type="term" value="P:methylation"/>
    <property type="evidence" value="ECO:0007669"/>
    <property type="project" value="UniProtKB-KW"/>
</dbReference>
<accession>A0A5J6MGD2</accession>
<evidence type="ECO:0000313" key="6">
    <source>
        <dbReference type="Proteomes" id="UP000326202"/>
    </source>
</evidence>
<dbReference type="Proteomes" id="UP000326202">
    <property type="component" value="Chromosome"/>
</dbReference>
<dbReference type="Pfam" id="PF06253">
    <property type="entry name" value="MTTB"/>
    <property type="match status" value="1"/>
</dbReference>
<evidence type="ECO:0000256" key="2">
    <source>
        <dbReference type="ARBA" id="ARBA00022603"/>
    </source>
</evidence>
<sequence>MTESGRDRRMRERRTGHPHQLSWRRIVNRMRPVEILDQDQIERIHAASLRLLWDLGMEFQNREALEILERNGCKVDFDSGMVRYPREVVEHFVGLAPSKAEIYSWNPERRVGVGEGEIMFCGVGGPPNCSDLERGRRPGTYQDQCDLIRLEQSLNVLHCCGGTPVEAMDLPADSRHLDTLFAFLTLTDRPFFGRAIGRTRLADAVAMVAIARGQEPDALAAEPGIMSVVNINSPRRVDKEMAAGLMQLARSRQPAIVTPFTLQGAMSPVTFAGALVQQNAEALGGIAFHQMVQAGAPVLYGGFTSNVDMKSGAPAFGTPEYARAVLAGGQMARRYNLPYRTSNVNASNTVDAQAAYESQMSIWSAIMGGANLIHHAAGWMEGGLCASFEKMVLDAEMLQMMGEFLRPVVVDEDQIAFSAQVEVGVGGHFFGAAHTMERFETAFYQPLLSDWRSYENWREAGGLDATQRALKIWKSLLASYQPPPLAPDRREALQAYVSRRKEEIGKKGLE</sequence>
<dbReference type="RefSeq" id="WP_151176896.1">
    <property type="nucleotide sequence ID" value="NZ_CP042906.1"/>
</dbReference>
<dbReference type="InterPro" id="IPR038601">
    <property type="entry name" value="MttB-like_sf"/>
</dbReference>
<protein>
    <recommendedName>
        <fullName evidence="4">Methyltransferase</fullName>
        <ecNumber evidence="4">2.1.1.-</ecNumber>
    </recommendedName>
</protein>
<dbReference type="OrthoDB" id="5713681at2"/>
<dbReference type="InterPro" id="IPR010426">
    <property type="entry name" value="MTTB_MeTrfase"/>
</dbReference>
<keyword evidence="2 5" id="KW-0489">Methyltransferase</keyword>
<comment type="similarity">
    <text evidence="1 4">Belongs to the trimethylamine methyltransferase family.</text>
</comment>
<evidence type="ECO:0000256" key="1">
    <source>
        <dbReference type="ARBA" id="ARBA00007137"/>
    </source>
</evidence>
<dbReference type="GO" id="GO:0015948">
    <property type="term" value="P:methanogenesis"/>
    <property type="evidence" value="ECO:0007669"/>
    <property type="project" value="UniProtKB-UniRule"/>
</dbReference>
<evidence type="ECO:0000313" key="5">
    <source>
        <dbReference type="EMBL" id="QEX16554.1"/>
    </source>
</evidence>